<feature type="transmembrane region" description="Helical" evidence="1">
    <location>
        <begin position="12"/>
        <end position="32"/>
    </location>
</feature>
<dbReference type="Pfam" id="PF13858">
    <property type="entry name" value="DUF4199"/>
    <property type="match status" value="1"/>
</dbReference>
<keyword evidence="1" id="KW-1133">Transmembrane helix</keyword>
<dbReference type="GO" id="GO:0005840">
    <property type="term" value="C:ribosome"/>
    <property type="evidence" value="ECO:0007669"/>
    <property type="project" value="UniProtKB-KW"/>
</dbReference>
<feature type="transmembrane region" description="Helical" evidence="1">
    <location>
        <begin position="146"/>
        <end position="170"/>
    </location>
</feature>
<evidence type="ECO:0000313" key="2">
    <source>
        <dbReference type="EMBL" id="CEN48533.1"/>
    </source>
</evidence>
<accession>A0A0B7IEY3</accession>
<dbReference type="Proteomes" id="UP000045051">
    <property type="component" value="Unassembled WGS sequence"/>
</dbReference>
<gene>
    <name evidence="2" type="ORF">CCAND38_600010</name>
</gene>
<dbReference type="RefSeq" id="WP_042344973.1">
    <property type="nucleotide sequence ID" value="NZ_CDOI01000174.1"/>
</dbReference>
<sequence>MEIRKTVNAKDIMLKYGMYFGVGLVAISVVMYTTGMIYSKSMMVGLAASALNLLVSILAIVYGIKAFKTRNGGFLAMGEALKIGVGIALIGGIISVLYTYVFVNYIEPDFMRKMTELQFENMGELGMDMSNVDIDATVEMSNKMSAFTYISSLVGYLLLGLIVSAIAGAVMKKQEQVY</sequence>
<dbReference type="AlphaFoldDB" id="A0A0B7IEY3"/>
<feature type="transmembrane region" description="Helical" evidence="1">
    <location>
        <begin position="44"/>
        <end position="64"/>
    </location>
</feature>
<keyword evidence="3" id="KW-1185">Reference proteome</keyword>
<keyword evidence="2" id="KW-0687">Ribonucleoprotein</keyword>
<keyword evidence="2" id="KW-0689">Ribosomal protein</keyword>
<dbReference type="EMBL" id="CDOI01000174">
    <property type="protein sequence ID" value="CEN48533.1"/>
    <property type="molecule type" value="Genomic_DNA"/>
</dbReference>
<reference evidence="2 3" key="1">
    <citation type="submission" date="2015-01" db="EMBL/GenBank/DDBJ databases">
        <authorList>
            <person name="Xiang T."/>
            <person name="Song Y."/>
            <person name="Huang L."/>
            <person name="Wang B."/>
            <person name="Wu P."/>
        </authorList>
    </citation>
    <scope>NUCLEOTIDE SEQUENCE [LARGE SCALE GENOMIC DNA]</scope>
    <source>
        <strain evidence="2 3">CcD38</strain>
    </source>
</reference>
<feature type="transmembrane region" description="Helical" evidence="1">
    <location>
        <begin position="85"/>
        <end position="106"/>
    </location>
</feature>
<organism evidence="2 3">
    <name type="scientific">Capnocytophaga canis</name>
    <dbReference type="NCBI Taxonomy" id="1848903"/>
    <lineage>
        <taxon>Bacteria</taxon>
        <taxon>Pseudomonadati</taxon>
        <taxon>Bacteroidota</taxon>
        <taxon>Flavobacteriia</taxon>
        <taxon>Flavobacteriales</taxon>
        <taxon>Flavobacteriaceae</taxon>
        <taxon>Capnocytophaga</taxon>
    </lineage>
</organism>
<name>A0A0B7IEY3_9FLAO</name>
<keyword evidence="1" id="KW-0472">Membrane</keyword>
<dbReference type="InterPro" id="IPR025250">
    <property type="entry name" value="DUF4199"/>
</dbReference>
<evidence type="ECO:0000256" key="1">
    <source>
        <dbReference type="SAM" id="Phobius"/>
    </source>
</evidence>
<protein>
    <submittedName>
        <fullName evidence="2">50S ribosomal protein L31 type B</fullName>
    </submittedName>
</protein>
<keyword evidence="1" id="KW-0812">Transmembrane</keyword>
<evidence type="ECO:0000313" key="3">
    <source>
        <dbReference type="Proteomes" id="UP000045051"/>
    </source>
</evidence>
<proteinExistence type="predicted"/>